<comment type="caution">
    <text evidence="1">The sequence shown here is derived from an EMBL/GenBank/DDBJ whole genome shotgun (WGS) entry which is preliminary data.</text>
</comment>
<organism evidence="1 2">
    <name type="scientific">Thelohanellus kitauei</name>
    <name type="common">Myxosporean</name>
    <dbReference type="NCBI Taxonomy" id="669202"/>
    <lineage>
        <taxon>Eukaryota</taxon>
        <taxon>Metazoa</taxon>
        <taxon>Cnidaria</taxon>
        <taxon>Myxozoa</taxon>
        <taxon>Myxosporea</taxon>
        <taxon>Bivalvulida</taxon>
        <taxon>Platysporina</taxon>
        <taxon>Myxobolidae</taxon>
        <taxon>Thelohanellus</taxon>
    </lineage>
</organism>
<protein>
    <submittedName>
        <fullName evidence="1">Uncharacterized protein</fullName>
    </submittedName>
</protein>
<keyword evidence="2" id="KW-1185">Reference proteome</keyword>
<sequence length="104" mass="12362">MHKFRRFEPKEIIVMCLEDHSLFWADITPFPSKMTDFLMVTFKGSGIEFITKKIPRREDSQNHILKESSNKIRNMENDANFTDATKKKFDIKVEPKTMQFAKNF</sequence>
<gene>
    <name evidence="1" type="ORF">RF11_09267</name>
</gene>
<evidence type="ECO:0000313" key="1">
    <source>
        <dbReference type="EMBL" id="KII64857.1"/>
    </source>
</evidence>
<evidence type="ECO:0000313" key="2">
    <source>
        <dbReference type="Proteomes" id="UP000031668"/>
    </source>
</evidence>
<dbReference type="EMBL" id="JWZT01004076">
    <property type="protein sequence ID" value="KII64857.1"/>
    <property type="molecule type" value="Genomic_DNA"/>
</dbReference>
<name>A0A0C2MT28_THEKT</name>
<dbReference type="AlphaFoldDB" id="A0A0C2MT28"/>
<reference evidence="1 2" key="1">
    <citation type="journal article" date="2014" name="Genome Biol. Evol.">
        <title>The genome of the myxosporean Thelohanellus kitauei shows adaptations to nutrient acquisition within its fish host.</title>
        <authorList>
            <person name="Yang Y."/>
            <person name="Xiong J."/>
            <person name="Zhou Z."/>
            <person name="Huo F."/>
            <person name="Miao W."/>
            <person name="Ran C."/>
            <person name="Liu Y."/>
            <person name="Zhang J."/>
            <person name="Feng J."/>
            <person name="Wang M."/>
            <person name="Wang M."/>
            <person name="Wang L."/>
            <person name="Yao B."/>
        </authorList>
    </citation>
    <scope>NUCLEOTIDE SEQUENCE [LARGE SCALE GENOMIC DNA]</scope>
    <source>
        <strain evidence="1">Wuqing</strain>
    </source>
</reference>
<accession>A0A0C2MT28</accession>
<proteinExistence type="predicted"/>
<dbReference type="Proteomes" id="UP000031668">
    <property type="component" value="Unassembled WGS sequence"/>
</dbReference>